<evidence type="ECO:0000256" key="3">
    <source>
        <dbReference type="ARBA" id="ARBA00022989"/>
    </source>
</evidence>
<comment type="subcellular location">
    <subcellularLocation>
        <location evidence="1">Membrane</location>
        <topology evidence="1">Multi-pass membrane protein</topology>
    </subcellularLocation>
</comment>
<proteinExistence type="predicted"/>
<evidence type="ECO:0000313" key="7">
    <source>
        <dbReference type="EMBL" id="AWR98189.1"/>
    </source>
</evidence>
<reference evidence="7 8" key="1">
    <citation type="submission" date="2018-05" db="EMBL/GenBank/DDBJ databases">
        <title>Complete Genome Sequences of Extremely Thermoacidophilic, Metal-Mobilizing Type-Strain Members of the Archaeal Family Sulfolobaceae: Acidianus brierleyi DSM-1651T, Acidianus sulfidivorans DSM-18786T, Metallosphaera hakonensis DSM-7519T, and Metallosphaera prunae DSM-10039T.</title>
        <authorList>
            <person name="Counts J.A."/>
            <person name="Kelly R.M."/>
        </authorList>
    </citation>
    <scope>NUCLEOTIDE SEQUENCE [LARGE SCALE GENOMIC DNA]</scope>
    <source>
        <strain evidence="7 8">JP7</strain>
    </source>
</reference>
<name>A0A2U9IQ57_9CREN</name>
<evidence type="ECO:0000256" key="4">
    <source>
        <dbReference type="ARBA" id="ARBA00023136"/>
    </source>
</evidence>
<feature type="transmembrane region" description="Helical" evidence="5">
    <location>
        <begin position="307"/>
        <end position="325"/>
    </location>
</feature>
<dbReference type="KEGG" id="asul:DFR86_02130"/>
<dbReference type="EMBL" id="CP029288">
    <property type="protein sequence ID" value="AWR98189.1"/>
    <property type="molecule type" value="Genomic_DNA"/>
</dbReference>
<dbReference type="PANTHER" id="PTHR43027">
    <property type="entry name" value="DOXORUBICIN RESISTANCE ABC TRANSPORTER PERMEASE PROTEIN DRRC-RELATED"/>
    <property type="match status" value="1"/>
</dbReference>
<feature type="domain" description="ABC transmembrane type-2" evidence="6">
    <location>
        <begin position="103"/>
        <end position="328"/>
    </location>
</feature>
<evidence type="ECO:0000256" key="5">
    <source>
        <dbReference type="SAM" id="Phobius"/>
    </source>
</evidence>
<dbReference type="Proteomes" id="UP000248410">
    <property type="component" value="Chromosome"/>
</dbReference>
<feature type="transmembrane region" description="Helical" evidence="5">
    <location>
        <begin position="21"/>
        <end position="43"/>
    </location>
</feature>
<dbReference type="InterPro" id="IPR052902">
    <property type="entry name" value="ABC-2_transporter"/>
</dbReference>
<feature type="transmembrane region" description="Helical" evidence="5">
    <location>
        <begin position="217"/>
        <end position="239"/>
    </location>
</feature>
<dbReference type="GO" id="GO:0140359">
    <property type="term" value="F:ABC-type transporter activity"/>
    <property type="evidence" value="ECO:0007669"/>
    <property type="project" value="InterPro"/>
</dbReference>
<sequence>MKNILATAKAITKDNLSSRTTLFFVIIFPIFLTLIFAIGFGGINHTTQIVITNQPQLAEYLNSSDLFIGITSNMTINQALLHDYIYINVNRTSVSIYYPSGQSYLIPSLKALITTYSDAKSPYTFNLNEGKGFTYVEYIISGMIGVIALSNGVFGVTGVAAGYYRDKLVERLAASPLKSYEWVTSLMIYEIIITLISIAPLLLLAVIFGFIPAIGLVFILFLILGTLMFSGLGAIIFGLTPKDKLFVANVAANILVFPLLFLSNAFFYTSSFPPLIRPIIEYQPVSVLNNIIRQSIVYRQLPQIWEILYIIIFMIITIYLGSKLLRLREVE</sequence>
<feature type="transmembrane region" description="Helical" evidence="5">
    <location>
        <begin position="138"/>
        <end position="165"/>
    </location>
</feature>
<protein>
    <submittedName>
        <fullName evidence="7">ABC transporter</fullName>
    </submittedName>
</protein>
<accession>A0A2U9IQ57</accession>
<evidence type="ECO:0000313" key="8">
    <source>
        <dbReference type="Proteomes" id="UP000248410"/>
    </source>
</evidence>
<organism evidence="7 8">
    <name type="scientific">Acidianus sulfidivorans JP7</name>
    <dbReference type="NCBI Taxonomy" id="619593"/>
    <lineage>
        <taxon>Archaea</taxon>
        <taxon>Thermoproteota</taxon>
        <taxon>Thermoprotei</taxon>
        <taxon>Sulfolobales</taxon>
        <taxon>Sulfolobaceae</taxon>
        <taxon>Acidianus</taxon>
    </lineage>
</organism>
<keyword evidence="8" id="KW-1185">Reference proteome</keyword>
<gene>
    <name evidence="7" type="ORF">DFR86_02130</name>
</gene>
<keyword evidence="2 5" id="KW-0812">Transmembrane</keyword>
<dbReference type="PANTHER" id="PTHR43027:SF1">
    <property type="entry name" value="DOXORUBICIN RESISTANCE ABC TRANSPORTER PERMEASE PROTEIN DRRC-RELATED"/>
    <property type="match status" value="1"/>
</dbReference>
<feature type="transmembrane region" description="Helical" evidence="5">
    <location>
        <begin position="186"/>
        <end position="211"/>
    </location>
</feature>
<evidence type="ECO:0000259" key="6">
    <source>
        <dbReference type="PROSITE" id="PS51012"/>
    </source>
</evidence>
<dbReference type="InterPro" id="IPR013525">
    <property type="entry name" value="ABC2_TM"/>
</dbReference>
<dbReference type="PROSITE" id="PS51012">
    <property type="entry name" value="ABC_TM2"/>
    <property type="match status" value="1"/>
</dbReference>
<dbReference type="GO" id="GO:0016020">
    <property type="term" value="C:membrane"/>
    <property type="evidence" value="ECO:0007669"/>
    <property type="project" value="UniProtKB-SubCell"/>
</dbReference>
<dbReference type="Pfam" id="PF12698">
    <property type="entry name" value="ABC2_membrane_3"/>
    <property type="match status" value="1"/>
</dbReference>
<keyword evidence="3 5" id="KW-1133">Transmembrane helix</keyword>
<evidence type="ECO:0000256" key="2">
    <source>
        <dbReference type="ARBA" id="ARBA00022692"/>
    </source>
</evidence>
<dbReference type="OrthoDB" id="37087at2157"/>
<dbReference type="InterPro" id="IPR047817">
    <property type="entry name" value="ABC2_TM_bact-type"/>
</dbReference>
<evidence type="ECO:0000256" key="1">
    <source>
        <dbReference type="ARBA" id="ARBA00004141"/>
    </source>
</evidence>
<dbReference type="AlphaFoldDB" id="A0A2U9IQ57"/>
<keyword evidence="4 5" id="KW-0472">Membrane</keyword>
<feature type="transmembrane region" description="Helical" evidence="5">
    <location>
        <begin position="246"/>
        <end position="268"/>
    </location>
</feature>